<keyword evidence="3" id="KW-1185">Reference proteome</keyword>
<feature type="signal peptide" evidence="1">
    <location>
        <begin position="1"/>
        <end position="19"/>
    </location>
</feature>
<feature type="chain" id="PRO_5025427662" evidence="1">
    <location>
        <begin position="20"/>
        <end position="221"/>
    </location>
</feature>
<organism evidence="2 3">
    <name type="scientific">Pontibacter fetidus</name>
    <dbReference type="NCBI Taxonomy" id="2700082"/>
    <lineage>
        <taxon>Bacteria</taxon>
        <taxon>Pseudomonadati</taxon>
        <taxon>Bacteroidota</taxon>
        <taxon>Cytophagia</taxon>
        <taxon>Cytophagales</taxon>
        <taxon>Hymenobacteraceae</taxon>
        <taxon>Pontibacter</taxon>
    </lineage>
</organism>
<dbReference type="EMBL" id="JAAEAA010000005">
    <property type="protein sequence ID" value="NDK55262.1"/>
    <property type="molecule type" value="Genomic_DNA"/>
</dbReference>
<gene>
    <name evidence="2" type="ORF">GWO68_04965</name>
</gene>
<evidence type="ECO:0000313" key="2">
    <source>
        <dbReference type="EMBL" id="NDK55262.1"/>
    </source>
</evidence>
<evidence type="ECO:0000313" key="3">
    <source>
        <dbReference type="Proteomes" id="UP000478546"/>
    </source>
</evidence>
<dbReference type="AlphaFoldDB" id="A0A6B2H7J1"/>
<keyword evidence="1" id="KW-0732">Signal</keyword>
<dbReference type="Proteomes" id="UP000478546">
    <property type="component" value="Unassembled WGS sequence"/>
</dbReference>
<comment type="caution">
    <text evidence="2">The sequence shown here is derived from an EMBL/GenBank/DDBJ whole genome shotgun (WGS) entry which is preliminary data.</text>
</comment>
<name>A0A6B2H7J1_9BACT</name>
<evidence type="ECO:0000256" key="1">
    <source>
        <dbReference type="SAM" id="SignalP"/>
    </source>
</evidence>
<dbReference type="RefSeq" id="WP_162345322.1">
    <property type="nucleotide sequence ID" value="NZ_JAAEAA010000005.1"/>
</dbReference>
<protein>
    <submittedName>
        <fullName evidence="2">Outer membrane beta-barrel protein</fullName>
    </submittedName>
</protein>
<reference evidence="2 3" key="1">
    <citation type="submission" date="2020-01" db="EMBL/GenBank/DDBJ databases">
        <authorList>
            <person name="Kim M.K."/>
        </authorList>
    </citation>
    <scope>NUCLEOTIDE SEQUENCE [LARGE SCALE GENOMIC DNA]</scope>
    <source>
        <strain evidence="2 3">BT213</strain>
    </source>
</reference>
<accession>A0A6B2H7J1</accession>
<sequence length="221" mass="24604">MKTLLFGLCLLLSGFAATAQDSLAYRSGIRIQYGGAYPTGDFNNTNFEEDYPPFAKEGSMFQVSYLRSIKERLFAGATLAWRRNTFDMDKFADPADELVTDKSSKPWQSVFVMADAEYRFIARDGFFYVKGSLGSAFSRSARLQVNTLYGTINRPADNGFAFAYGLHSGVQVDLNQFGIGFETGVISTRSTFEITDAQGKTTRYKQTMATINCGLFANYSF</sequence>
<proteinExistence type="predicted"/>